<comment type="caution">
    <text evidence="3">The sequence shown here is derived from an EMBL/GenBank/DDBJ whole genome shotgun (WGS) entry which is preliminary data.</text>
</comment>
<feature type="region of interest" description="Disordered" evidence="1">
    <location>
        <begin position="325"/>
        <end position="347"/>
    </location>
</feature>
<protein>
    <submittedName>
        <fullName evidence="3">Putative transmembrane protein</fullName>
    </submittedName>
</protein>
<name>A0A086K7Y7_TOXGO</name>
<evidence type="ECO:0000313" key="3">
    <source>
        <dbReference type="EMBL" id="KFG40505.1"/>
    </source>
</evidence>
<feature type="region of interest" description="Disordered" evidence="1">
    <location>
        <begin position="1"/>
        <end position="130"/>
    </location>
</feature>
<feature type="compositionally biased region" description="Basic and acidic residues" evidence="1">
    <location>
        <begin position="24"/>
        <end position="38"/>
    </location>
</feature>
<sequence>MTKRQTRTKKEKTNNRSVRKDRRGPKEERRKTGRDSKDAYVLTTGDELEKEETRRSRRCCEEEAREKKIWRQSSGSNVDCLYTGDRGSPRGSPRGSREEAERKEKLAVKEMTTGKSRGEGQSESRKASCVDPEGLKKNRTFHQHLLLLFLSSSSLVLVFFFSCSAMFFSSFPFRMFSFFSSFFLSPPLDFLRALYSSPFSLFLLFLSLLLLASSTVLRCLSSRDFVRTSASCWRRQRCMFSRHRAEKGGERQGLPPFCFVSGVSQVSSFLAAHSARCAAQSRALCDFRGDCMRFLRNALARKGEERAPRKGRSVRAGRKQTWRFNATFTKQPRVSPQVSSRSSGSTL</sequence>
<dbReference type="VEuPathDB" id="ToxoDB:TGDOM2_229300"/>
<evidence type="ECO:0000256" key="1">
    <source>
        <dbReference type="SAM" id="MobiDB-lite"/>
    </source>
</evidence>
<feature type="compositionally biased region" description="Basic residues" evidence="1">
    <location>
        <begin position="1"/>
        <end position="10"/>
    </location>
</feature>
<keyword evidence="2 3" id="KW-0812">Transmembrane</keyword>
<proteinExistence type="predicted"/>
<organism evidence="3 4">
    <name type="scientific">Toxoplasma gondii GAB2-2007-GAL-DOM2</name>
    <dbReference type="NCBI Taxonomy" id="1130820"/>
    <lineage>
        <taxon>Eukaryota</taxon>
        <taxon>Sar</taxon>
        <taxon>Alveolata</taxon>
        <taxon>Apicomplexa</taxon>
        <taxon>Conoidasida</taxon>
        <taxon>Coccidia</taxon>
        <taxon>Eucoccidiorida</taxon>
        <taxon>Eimeriorina</taxon>
        <taxon>Sarcocystidae</taxon>
        <taxon>Toxoplasma</taxon>
    </lineage>
</organism>
<feature type="compositionally biased region" description="Basic and acidic residues" evidence="1">
    <location>
        <begin position="116"/>
        <end position="130"/>
    </location>
</feature>
<dbReference type="Proteomes" id="UP000028837">
    <property type="component" value="Unassembled WGS sequence"/>
</dbReference>
<evidence type="ECO:0000256" key="2">
    <source>
        <dbReference type="SAM" id="Phobius"/>
    </source>
</evidence>
<keyword evidence="2" id="KW-0472">Membrane</keyword>
<reference evidence="3 4" key="1">
    <citation type="submission" date="2014-02" db="EMBL/GenBank/DDBJ databases">
        <authorList>
            <person name="Sibley D."/>
            <person name="Venepally P."/>
            <person name="Karamycheva S."/>
            <person name="Hadjithomas M."/>
            <person name="Khan A."/>
            <person name="Brunk B."/>
            <person name="Roos D."/>
            <person name="Caler E."/>
            <person name="Lorenzi H."/>
        </authorList>
    </citation>
    <scope>NUCLEOTIDE SEQUENCE [LARGE SCALE GENOMIC DNA]</scope>
    <source>
        <strain evidence="3 4">GAB2-2007-GAL-DOM2</strain>
    </source>
</reference>
<feature type="compositionally biased region" description="Basic and acidic residues" evidence="1">
    <location>
        <begin position="51"/>
        <end position="69"/>
    </location>
</feature>
<dbReference type="AlphaFoldDB" id="A0A086K7Y7"/>
<feature type="transmembrane region" description="Helical" evidence="2">
    <location>
        <begin position="193"/>
        <end position="217"/>
    </location>
</feature>
<feature type="compositionally biased region" description="Low complexity" evidence="1">
    <location>
        <begin position="331"/>
        <end position="347"/>
    </location>
</feature>
<gene>
    <name evidence="3" type="ORF">TGDOM2_229300</name>
</gene>
<evidence type="ECO:0000313" key="4">
    <source>
        <dbReference type="Proteomes" id="UP000028837"/>
    </source>
</evidence>
<feature type="compositionally biased region" description="Basic and acidic residues" evidence="1">
    <location>
        <begin position="95"/>
        <end position="108"/>
    </location>
</feature>
<feature type="transmembrane region" description="Helical" evidence="2">
    <location>
        <begin position="145"/>
        <end position="173"/>
    </location>
</feature>
<accession>A0A086K7Y7</accession>
<dbReference type="EMBL" id="AHZU02000763">
    <property type="protein sequence ID" value="KFG40505.1"/>
    <property type="molecule type" value="Genomic_DNA"/>
</dbReference>
<keyword evidence="2" id="KW-1133">Transmembrane helix</keyword>